<dbReference type="Proteomes" id="UP000053766">
    <property type="component" value="Unassembled WGS sequence"/>
</dbReference>
<organism evidence="2 3">
    <name type="scientific">Dictyocaulus viviparus</name>
    <name type="common">Bovine lungworm</name>
    <dbReference type="NCBI Taxonomy" id="29172"/>
    <lineage>
        <taxon>Eukaryota</taxon>
        <taxon>Metazoa</taxon>
        <taxon>Ecdysozoa</taxon>
        <taxon>Nematoda</taxon>
        <taxon>Chromadorea</taxon>
        <taxon>Rhabditida</taxon>
        <taxon>Rhabditina</taxon>
        <taxon>Rhabditomorpha</taxon>
        <taxon>Strongyloidea</taxon>
        <taxon>Metastrongylidae</taxon>
        <taxon>Dictyocaulus</taxon>
    </lineage>
</organism>
<gene>
    <name evidence="2" type="ORF">DICVIV_09823</name>
</gene>
<name>A0A0D8XK54_DICVI</name>
<protein>
    <submittedName>
        <fullName evidence="2">Uncharacterized protein</fullName>
    </submittedName>
</protein>
<feature type="region of interest" description="Disordered" evidence="1">
    <location>
        <begin position="1"/>
        <end position="57"/>
    </location>
</feature>
<feature type="compositionally biased region" description="Polar residues" evidence="1">
    <location>
        <begin position="1"/>
        <end position="14"/>
    </location>
</feature>
<sequence>MLLSNRSTSTYESEITNDENTPLLNSSSSLPTVTSYDNPLLDFPGPSTAYSETNECEVVNRGQRRRCTAQRPMIKQKMS</sequence>
<evidence type="ECO:0000313" key="3">
    <source>
        <dbReference type="Proteomes" id="UP000053766"/>
    </source>
</evidence>
<feature type="compositionally biased region" description="Low complexity" evidence="1">
    <location>
        <begin position="20"/>
        <end position="35"/>
    </location>
</feature>
<reference evidence="3" key="2">
    <citation type="journal article" date="2016" name="Sci. Rep.">
        <title>Dictyocaulus viviparus genome, variome and transcriptome elucidate lungworm biology and support future intervention.</title>
        <authorList>
            <person name="McNulty S.N."/>
            <person name="Strube C."/>
            <person name="Rosa B.A."/>
            <person name="Martin J.C."/>
            <person name="Tyagi R."/>
            <person name="Choi Y.J."/>
            <person name="Wang Q."/>
            <person name="Hallsworth Pepin K."/>
            <person name="Zhang X."/>
            <person name="Ozersky P."/>
            <person name="Wilson R.K."/>
            <person name="Sternberg P.W."/>
            <person name="Gasser R.B."/>
            <person name="Mitreva M."/>
        </authorList>
    </citation>
    <scope>NUCLEOTIDE SEQUENCE [LARGE SCALE GENOMIC DNA]</scope>
    <source>
        <strain evidence="3">HannoverDv2000</strain>
    </source>
</reference>
<keyword evidence="3" id="KW-1185">Reference proteome</keyword>
<evidence type="ECO:0000313" key="2">
    <source>
        <dbReference type="EMBL" id="KJH44147.1"/>
    </source>
</evidence>
<evidence type="ECO:0000256" key="1">
    <source>
        <dbReference type="SAM" id="MobiDB-lite"/>
    </source>
</evidence>
<dbReference type="EMBL" id="KN716495">
    <property type="protein sequence ID" value="KJH44147.1"/>
    <property type="molecule type" value="Genomic_DNA"/>
</dbReference>
<proteinExistence type="predicted"/>
<accession>A0A0D8XK54</accession>
<dbReference type="STRING" id="29172.A0A0D8XK54"/>
<reference evidence="2 3" key="1">
    <citation type="submission" date="2013-11" db="EMBL/GenBank/DDBJ databases">
        <title>Draft genome of the bovine lungworm Dictyocaulus viviparus.</title>
        <authorList>
            <person name="Mitreva M."/>
        </authorList>
    </citation>
    <scope>NUCLEOTIDE SEQUENCE [LARGE SCALE GENOMIC DNA]</scope>
    <source>
        <strain evidence="2 3">HannoverDv2000</strain>
    </source>
</reference>
<dbReference type="AlphaFoldDB" id="A0A0D8XK54"/>